<keyword evidence="1" id="KW-0378">Hydrolase</keyword>
<dbReference type="SFLD" id="SFLDS00003">
    <property type="entry name" value="Haloacid_Dehalogenase"/>
    <property type="match status" value="1"/>
</dbReference>
<dbReference type="EC" id="3.1.3.23" evidence="1"/>
<dbReference type="NCBIfam" id="TIGR01509">
    <property type="entry name" value="HAD-SF-IA-v3"/>
    <property type="match status" value="1"/>
</dbReference>
<accession>A0A840YKD8</accession>
<evidence type="ECO:0000313" key="2">
    <source>
        <dbReference type="Proteomes" id="UP000527143"/>
    </source>
</evidence>
<organism evidence="1 2">
    <name type="scientific">Sphingomonas xinjiangensis</name>
    <dbReference type="NCBI Taxonomy" id="643568"/>
    <lineage>
        <taxon>Bacteria</taxon>
        <taxon>Pseudomonadati</taxon>
        <taxon>Pseudomonadota</taxon>
        <taxon>Alphaproteobacteria</taxon>
        <taxon>Sphingomonadales</taxon>
        <taxon>Sphingomonadaceae</taxon>
        <taxon>Sphingomonas</taxon>
    </lineage>
</organism>
<dbReference type="SUPFAM" id="SSF56784">
    <property type="entry name" value="HAD-like"/>
    <property type="match status" value="1"/>
</dbReference>
<dbReference type="PANTHER" id="PTHR43481:SF4">
    <property type="entry name" value="GLYCEROL-1-PHOSPHATE PHOSPHOHYDROLASE 1-RELATED"/>
    <property type="match status" value="1"/>
</dbReference>
<protein>
    <submittedName>
        <fullName evidence="1">Sugar-phosphatase</fullName>
        <ecNumber evidence="1">3.1.3.23</ecNumber>
    </submittedName>
</protein>
<dbReference type="InterPro" id="IPR023214">
    <property type="entry name" value="HAD_sf"/>
</dbReference>
<dbReference type="Gene3D" id="1.10.150.240">
    <property type="entry name" value="Putative phosphatase, domain 2"/>
    <property type="match status" value="1"/>
</dbReference>
<sequence>MFSFFDRQYAALLFDMDGTLIDSSVAVERTWRSWCGRHGINPEPLLAECHGVQDAELIQRFGGAGLSIVEEERWLLDTATADVEGVVAIEGVSAFLARLGSTPWAIVTSASRKLAAARLGAAGIPLPKIIIAAEDVSRGKPDPEGFLRAARELGVEITECLIFEDSAAGVASARAAGGSLVIVGGLVDAEAHEGEMANYSDA</sequence>
<dbReference type="InterPro" id="IPR051806">
    <property type="entry name" value="HAD-like_SPP"/>
</dbReference>
<evidence type="ECO:0000313" key="1">
    <source>
        <dbReference type="EMBL" id="MBB5711608.1"/>
    </source>
</evidence>
<proteinExistence type="predicted"/>
<dbReference type="NCBIfam" id="TIGR01549">
    <property type="entry name" value="HAD-SF-IA-v1"/>
    <property type="match status" value="1"/>
</dbReference>
<reference evidence="1 2" key="1">
    <citation type="submission" date="2020-08" db="EMBL/GenBank/DDBJ databases">
        <title>Genomic Encyclopedia of Type Strains, Phase IV (KMG-IV): sequencing the most valuable type-strain genomes for metagenomic binning, comparative biology and taxonomic classification.</title>
        <authorList>
            <person name="Goeker M."/>
        </authorList>
    </citation>
    <scope>NUCLEOTIDE SEQUENCE [LARGE SCALE GENOMIC DNA]</scope>
    <source>
        <strain evidence="1 2">DSM 26736</strain>
    </source>
</reference>
<dbReference type="PANTHER" id="PTHR43481">
    <property type="entry name" value="FRUCTOSE-1-PHOSPHATE PHOSPHATASE"/>
    <property type="match status" value="1"/>
</dbReference>
<dbReference type="RefSeq" id="WP_184088696.1">
    <property type="nucleotide sequence ID" value="NZ_JACIJF010000008.1"/>
</dbReference>
<dbReference type="InterPro" id="IPR006439">
    <property type="entry name" value="HAD-SF_hydro_IA"/>
</dbReference>
<dbReference type="Pfam" id="PF00702">
    <property type="entry name" value="Hydrolase"/>
    <property type="match status" value="1"/>
</dbReference>
<keyword evidence="2" id="KW-1185">Reference proteome</keyword>
<dbReference type="EMBL" id="JACIJF010000008">
    <property type="protein sequence ID" value="MBB5711608.1"/>
    <property type="molecule type" value="Genomic_DNA"/>
</dbReference>
<dbReference type="AlphaFoldDB" id="A0A840YKD8"/>
<dbReference type="SFLD" id="SFLDG01129">
    <property type="entry name" value="C1.5:_HAD__Beta-PGM__Phosphata"/>
    <property type="match status" value="1"/>
</dbReference>
<comment type="caution">
    <text evidence="1">The sequence shown here is derived from an EMBL/GenBank/DDBJ whole genome shotgun (WGS) entry which is preliminary data.</text>
</comment>
<gene>
    <name evidence="1" type="ORF">FHT02_002854</name>
</gene>
<dbReference type="Proteomes" id="UP000527143">
    <property type="component" value="Unassembled WGS sequence"/>
</dbReference>
<dbReference type="GO" id="GO:0050308">
    <property type="term" value="F:sugar-phosphatase activity"/>
    <property type="evidence" value="ECO:0007669"/>
    <property type="project" value="UniProtKB-EC"/>
</dbReference>
<dbReference type="Gene3D" id="3.40.50.1000">
    <property type="entry name" value="HAD superfamily/HAD-like"/>
    <property type="match status" value="1"/>
</dbReference>
<name>A0A840YKD8_9SPHN</name>
<dbReference type="InterPro" id="IPR036412">
    <property type="entry name" value="HAD-like_sf"/>
</dbReference>
<dbReference type="InterPro" id="IPR023198">
    <property type="entry name" value="PGP-like_dom2"/>
</dbReference>